<dbReference type="InterPro" id="IPR029063">
    <property type="entry name" value="SAM-dependent_MTases_sf"/>
</dbReference>
<keyword evidence="1" id="KW-0489">Methyltransferase</keyword>
<proteinExistence type="predicted"/>
<keyword evidence="2" id="KW-1185">Reference proteome</keyword>
<dbReference type="EMBL" id="BTGB01000009">
    <property type="protein sequence ID" value="GMM48562.1"/>
    <property type="molecule type" value="Genomic_DNA"/>
</dbReference>
<dbReference type="Proteomes" id="UP001378960">
    <property type="component" value="Unassembled WGS sequence"/>
</dbReference>
<organism evidence="1 2">
    <name type="scientific">Pichia kluyveri</name>
    <name type="common">Yeast</name>
    <dbReference type="NCBI Taxonomy" id="36015"/>
    <lineage>
        <taxon>Eukaryota</taxon>
        <taxon>Fungi</taxon>
        <taxon>Dikarya</taxon>
        <taxon>Ascomycota</taxon>
        <taxon>Saccharomycotina</taxon>
        <taxon>Pichiomycetes</taxon>
        <taxon>Pichiales</taxon>
        <taxon>Pichiaceae</taxon>
        <taxon>Pichia</taxon>
    </lineage>
</organism>
<dbReference type="AlphaFoldDB" id="A0AAV5RC79"/>
<accession>A0AAV5RC79</accession>
<dbReference type="Pfam" id="PF10294">
    <property type="entry name" value="Methyltransf_16"/>
    <property type="match status" value="1"/>
</dbReference>
<dbReference type="Gene3D" id="3.40.50.150">
    <property type="entry name" value="Vaccinia Virus protein VP39"/>
    <property type="match status" value="1"/>
</dbReference>
<dbReference type="PANTHER" id="PTHR14614">
    <property type="entry name" value="HEPATOCELLULAR CARCINOMA-ASSOCIATED ANTIGEN"/>
    <property type="match status" value="1"/>
</dbReference>
<dbReference type="GO" id="GO:0008757">
    <property type="term" value="F:S-adenosylmethionine-dependent methyltransferase activity"/>
    <property type="evidence" value="ECO:0007669"/>
    <property type="project" value="UniProtKB-ARBA"/>
</dbReference>
<sequence length="415" mass="46489">MSDVFDPLSFFDPVSIEGESTEKTEASLDKQTLNETVLMSVEKEEKEKEKKEEGDLQAVVADPDVFEEIPATVLDLPLPYAPFHILLSTLKLLQPAKTTNFSRDTDNLVCLDDIGLQPENIKQISNYLSLPETTILTFTALPVTASTDLTAYLTRIIAHPLSHLSEEERDVIYDLASYIMSANSAPALRGNSTRYIKLDNSNEKIALYEPALTEDKVGNITWGASLVLSNAIVSNSSITSSWLDYNESSPILELGAGTGLVSIILANQNTKHHIISTDLPEIIDNLAQNIKLNNIECNFLSSEEKFTISQKTDEITVTYLDWTNPSEFLERSYSTETKFEILIFSDPVYSHQHPFWVRDTVKALLSTKKGSKVVFMVGRRERFEDVRDSLWNLISGLGLILSEADTIDSFDDYDR</sequence>
<keyword evidence="1" id="KW-0808">Transferase</keyword>
<dbReference type="SUPFAM" id="SSF53335">
    <property type="entry name" value="S-adenosyl-L-methionine-dependent methyltransferases"/>
    <property type="match status" value="1"/>
</dbReference>
<comment type="caution">
    <text evidence="1">The sequence shown here is derived from an EMBL/GenBank/DDBJ whole genome shotgun (WGS) entry which is preliminary data.</text>
</comment>
<dbReference type="GO" id="GO:0032259">
    <property type="term" value="P:methylation"/>
    <property type="evidence" value="ECO:0007669"/>
    <property type="project" value="UniProtKB-KW"/>
</dbReference>
<protein>
    <submittedName>
        <fullName evidence="1">S-adenosylmethionine-dependent methyltransferase</fullName>
    </submittedName>
</protein>
<dbReference type="CDD" id="cd02440">
    <property type="entry name" value="AdoMet_MTases"/>
    <property type="match status" value="1"/>
</dbReference>
<reference evidence="1 2" key="1">
    <citation type="journal article" date="2023" name="Elife">
        <title>Identification of key yeast species and microbe-microbe interactions impacting larval growth of Drosophila in the wild.</title>
        <authorList>
            <person name="Mure A."/>
            <person name="Sugiura Y."/>
            <person name="Maeda R."/>
            <person name="Honda K."/>
            <person name="Sakurai N."/>
            <person name="Takahashi Y."/>
            <person name="Watada M."/>
            <person name="Katoh T."/>
            <person name="Gotoh A."/>
            <person name="Gotoh Y."/>
            <person name="Taniguchi I."/>
            <person name="Nakamura K."/>
            <person name="Hayashi T."/>
            <person name="Katayama T."/>
            <person name="Uemura T."/>
            <person name="Hattori Y."/>
        </authorList>
    </citation>
    <scope>NUCLEOTIDE SEQUENCE [LARGE SCALE GENOMIC DNA]</scope>
    <source>
        <strain evidence="1 2">PK-24</strain>
    </source>
</reference>
<evidence type="ECO:0000313" key="1">
    <source>
        <dbReference type="EMBL" id="GMM48562.1"/>
    </source>
</evidence>
<dbReference type="InterPro" id="IPR019410">
    <property type="entry name" value="Methyltransf_16"/>
</dbReference>
<gene>
    <name evidence="1" type="ORF">DAPK24_051600</name>
</gene>
<evidence type="ECO:0000313" key="2">
    <source>
        <dbReference type="Proteomes" id="UP001378960"/>
    </source>
</evidence>
<name>A0AAV5RC79_PICKL</name>